<evidence type="ECO:0000313" key="4">
    <source>
        <dbReference type="Proteomes" id="UP000271291"/>
    </source>
</evidence>
<name>A0A3Q9L0D0_STRGD</name>
<organism evidence="2 4">
    <name type="scientific">Streptomyces griseoviridis</name>
    <dbReference type="NCBI Taxonomy" id="45398"/>
    <lineage>
        <taxon>Bacteria</taxon>
        <taxon>Bacillati</taxon>
        <taxon>Actinomycetota</taxon>
        <taxon>Actinomycetes</taxon>
        <taxon>Kitasatosporales</taxon>
        <taxon>Streptomycetaceae</taxon>
        <taxon>Streptomyces</taxon>
    </lineage>
</organism>
<dbReference type="GO" id="GO:0032259">
    <property type="term" value="P:methylation"/>
    <property type="evidence" value="ECO:0007669"/>
    <property type="project" value="UniProtKB-KW"/>
</dbReference>
<dbReference type="SUPFAM" id="SSF53335">
    <property type="entry name" value="S-adenosyl-L-methionine-dependent methyltransferases"/>
    <property type="match status" value="1"/>
</dbReference>
<dbReference type="KEGG" id="sgd:ELQ87_25495"/>
<keyword evidence="5" id="KW-1185">Reference proteome</keyword>
<evidence type="ECO:0000313" key="5">
    <source>
        <dbReference type="Proteomes" id="UP000501753"/>
    </source>
</evidence>
<reference evidence="3 5" key="1">
    <citation type="submission" date="2018-04" db="EMBL/GenBank/DDBJ databases">
        <title>Complete genome sequences of Streptomyces griseoviridis K61 and characterization of antagonistic properties of biological control agents.</title>
        <authorList>
            <person name="Mariita R.M."/>
            <person name="Sello J.K."/>
        </authorList>
    </citation>
    <scope>NUCLEOTIDE SEQUENCE [LARGE SCALE GENOMIC DNA]</scope>
    <source>
        <strain evidence="3 5">K61</strain>
    </source>
</reference>
<keyword evidence="2" id="KW-0489">Methyltransferase</keyword>
<feature type="region of interest" description="Disordered" evidence="1">
    <location>
        <begin position="1"/>
        <end position="34"/>
    </location>
</feature>
<dbReference type="Proteomes" id="UP000501753">
    <property type="component" value="Chromosome"/>
</dbReference>
<dbReference type="EMBL" id="CP029078">
    <property type="protein sequence ID" value="QCN90548.1"/>
    <property type="molecule type" value="Genomic_DNA"/>
</dbReference>
<evidence type="ECO:0000256" key="1">
    <source>
        <dbReference type="SAM" id="MobiDB-lite"/>
    </source>
</evidence>
<proteinExistence type="predicted"/>
<sequence length="290" mass="31603">MRARCADHDEGENVGNQPASGPASGSEADLGQDRPHSARMYDYYLGGKTNYAVDREAAQAVIQVFPAIEVGARANRAYMHRAARYLARQGITQFIDVGTGIPTAPNLHQVVQEVTPQAAVIYTDNDPIVRVYADELMDGTPEGRTCYIEADATRPDSMLTAIEATGAVDFSRPVALSLHALLHFVPDGQDPYGIVSGLLEPLAPGSFLSLTHSTGDYEPEAWQAITATYRQRRTFTQVRSYTDVLRFFGQLELVDPGLVAAHRWRPEPGWESGPVTDGQVSLYAGVGRKP</sequence>
<gene>
    <name evidence="3" type="ORF">DDJ31_13780</name>
    <name evidence="2" type="ORF">ELQ87_25495</name>
</gene>
<keyword evidence="2" id="KW-0808">Transferase</keyword>
<dbReference type="RefSeq" id="WP_127182815.1">
    <property type="nucleotide sequence ID" value="NZ_CP029078.1"/>
</dbReference>
<dbReference type="Pfam" id="PF04672">
    <property type="entry name" value="Methyltransf_19"/>
    <property type="match status" value="1"/>
</dbReference>
<dbReference type="GO" id="GO:0008168">
    <property type="term" value="F:methyltransferase activity"/>
    <property type="evidence" value="ECO:0007669"/>
    <property type="project" value="UniProtKB-KW"/>
</dbReference>
<dbReference type="InterPro" id="IPR006764">
    <property type="entry name" value="SAM_dep_MeTrfase_SAV2177_type"/>
</dbReference>
<dbReference type="PIRSF" id="PIRSF017393">
    <property type="entry name" value="MTase_SAV2177"/>
    <property type="match status" value="1"/>
</dbReference>
<evidence type="ECO:0000313" key="3">
    <source>
        <dbReference type="EMBL" id="QCN90548.1"/>
    </source>
</evidence>
<dbReference type="Gene3D" id="3.40.50.150">
    <property type="entry name" value="Vaccinia Virus protein VP39"/>
    <property type="match status" value="1"/>
</dbReference>
<dbReference type="AlphaFoldDB" id="A0A3Q9L0D0"/>
<dbReference type="EMBL" id="CP034687">
    <property type="protein sequence ID" value="AZS90057.1"/>
    <property type="molecule type" value="Genomic_DNA"/>
</dbReference>
<protein>
    <submittedName>
        <fullName evidence="2 3">Methyltransferase</fullName>
    </submittedName>
</protein>
<dbReference type="OrthoDB" id="4134439at2"/>
<dbReference type="InterPro" id="IPR029063">
    <property type="entry name" value="SAM-dependent_MTases_sf"/>
</dbReference>
<evidence type="ECO:0000313" key="2">
    <source>
        <dbReference type="EMBL" id="AZS90057.1"/>
    </source>
</evidence>
<reference evidence="2 4" key="2">
    <citation type="submission" date="2018-12" db="EMBL/GenBank/DDBJ databases">
        <title>Streptomyces griseoviridis F1-27 complete genome.</title>
        <authorList>
            <person name="Mariita R.M."/>
            <person name="Sello J.K."/>
        </authorList>
    </citation>
    <scope>NUCLEOTIDE SEQUENCE [LARGE SCALE GENOMIC DNA]</scope>
    <source>
        <strain evidence="2 4">F1-27</strain>
    </source>
</reference>
<accession>A0A3Q9L0D0</accession>
<dbReference type="Proteomes" id="UP000271291">
    <property type="component" value="Chromosome"/>
</dbReference>